<comment type="catalytic activity">
    <reaction evidence="10 11">
        <text>shikimate + ATP = 3-phosphoshikimate + ADP + H(+)</text>
        <dbReference type="Rhea" id="RHEA:13121"/>
        <dbReference type="ChEBI" id="CHEBI:15378"/>
        <dbReference type="ChEBI" id="CHEBI:30616"/>
        <dbReference type="ChEBI" id="CHEBI:36208"/>
        <dbReference type="ChEBI" id="CHEBI:145989"/>
        <dbReference type="ChEBI" id="CHEBI:456216"/>
        <dbReference type="EC" id="2.7.1.71"/>
    </reaction>
</comment>
<dbReference type="InterPro" id="IPR023000">
    <property type="entry name" value="Shikimate_kinase_CS"/>
</dbReference>
<dbReference type="PRINTS" id="PR01100">
    <property type="entry name" value="SHIKIMTKNASE"/>
</dbReference>
<feature type="binding site" evidence="11">
    <location>
        <begin position="25"/>
        <end position="30"/>
    </location>
    <ligand>
        <name>ATP</name>
        <dbReference type="ChEBI" id="CHEBI:30616"/>
    </ligand>
</feature>
<comment type="function">
    <text evidence="11">Catalyzes the specific phosphorylation of the 3-hydroxyl group of shikimic acid using ATP as a cosubstrate.</text>
</comment>
<comment type="cofactor">
    <cofactor evidence="11">
        <name>Mg(2+)</name>
        <dbReference type="ChEBI" id="CHEBI:18420"/>
    </cofactor>
    <text evidence="11">Binds 1 Mg(2+) ion per subunit.</text>
</comment>
<dbReference type="Pfam" id="PF01202">
    <property type="entry name" value="SKI"/>
    <property type="match status" value="1"/>
</dbReference>
<keyword evidence="7 11" id="KW-0418">Kinase</keyword>
<comment type="similarity">
    <text evidence="2 11">Belongs to the shikimate kinase family.</text>
</comment>
<evidence type="ECO:0000256" key="10">
    <source>
        <dbReference type="ARBA" id="ARBA00048567"/>
    </source>
</evidence>
<evidence type="ECO:0000313" key="12">
    <source>
        <dbReference type="EMBL" id="WFT75365.1"/>
    </source>
</evidence>
<feature type="binding site" evidence="11">
    <location>
        <position position="150"/>
    </location>
    <ligand>
        <name>substrate</name>
    </ligand>
</feature>
<evidence type="ECO:0000313" key="13">
    <source>
        <dbReference type="Proteomes" id="UP001221597"/>
    </source>
</evidence>
<dbReference type="EMBL" id="CP121671">
    <property type="protein sequence ID" value="WFT75365.1"/>
    <property type="molecule type" value="Genomic_DNA"/>
</dbReference>
<comment type="subcellular location">
    <subcellularLocation>
        <location evidence="11">Cytoplasm</location>
    </subcellularLocation>
</comment>
<evidence type="ECO:0000256" key="7">
    <source>
        <dbReference type="ARBA" id="ARBA00022777"/>
    </source>
</evidence>
<keyword evidence="11" id="KW-0460">Magnesium</keyword>
<dbReference type="Proteomes" id="UP001221597">
    <property type="component" value="Chromosome"/>
</dbReference>
<sequence length="187" mass="21742">MGYIENSLREIPLKEKSIVFVGFMGVGKTTIGKLVAQKLHRSFIDADSEIERKYQMPIPKIFKTLGESEFRKAEKNLITELCHQNLKVISLGGGAFLQEEIRDVCLSHCIVFHLDLSWEMWKERLDMLIETRPVLQGRTIEEIELLFQARRETYADHHSKLITDQLSEEEAANYIVDSLKLSWKLYN</sequence>
<dbReference type="RefSeq" id="WP_283077330.1">
    <property type="nucleotide sequence ID" value="NZ_CP121671.1"/>
</dbReference>
<evidence type="ECO:0000256" key="6">
    <source>
        <dbReference type="ARBA" id="ARBA00022741"/>
    </source>
</evidence>
<feature type="binding site" evidence="11">
    <location>
        <position position="71"/>
    </location>
    <ligand>
        <name>substrate</name>
    </ligand>
</feature>
<keyword evidence="6 11" id="KW-0547">Nucleotide-binding</keyword>
<dbReference type="PANTHER" id="PTHR21087">
    <property type="entry name" value="SHIKIMATE KINASE"/>
    <property type="match status" value="1"/>
</dbReference>
<dbReference type="Gene3D" id="3.40.50.300">
    <property type="entry name" value="P-loop containing nucleotide triphosphate hydrolases"/>
    <property type="match status" value="1"/>
</dbReference>
<feature type="binding site" evidence="11">
    <location>
        <position position="47"/>
    </location>
    <ligand>
        <name>substrate</name>
    </ligand>
</feature>
<feature type="binding site" evidence="11">
    <location>
        <position position="132"/>
    </location>
    <ligand>
        <name>ATP</name>
        <dbReference type="ChEBI" id="CHEBI:30616"/>
    </ligand>
</feature>
<reference evidence="12 13" key="1">
    <citation type="submission" date="2023-04" db="EMBL/GenBank/DDBJ databases">
        <title>Genome sequence of Halobacillus naozhouensis KACC 21980.</title>
        <authorList>
            <person name="Kim S."/>
            <person name="Heo J."/>
            <person name="Kwon S.-W."/>
        </authorList>
    </citation>
    <scope>NUCLEOTIDE SEQUENCE [LARGE SCALE GENOMIC DNA]</scope>
    <source>
        <strain evidence="12 13">KCTC 13234</strain>
    </source>
</reference>
<gene>
    <name evidence="11" type="primary">aroK</name>
    <name evidence="12" type="ORF">P9989_02925</name>
</gene>
<organism evidence="12 13">
    <name type="scientific">Halobacillus naozhouensis</name>
    <dbReference type="NCBI Taxonomy" id="554880"/>
    <lineage>
        <taxon>Bacteria</taxon>
        <taxon>Bacillati</taxon>
        <taxon>Bacillota</taxon>
        <taxon>Bacilli</taxon>
        <taxon>Bacillales</taxon>
        <taxon>Bacillaceae</taxon>
        <taxon>Halobacillus</taxon>
    </lineage>
</organism>
<dbReference type="SUPFAM" id="SSF52540">
    <property type="entry name" value="P-loop containing nucleoside triphosphate hydrolases"/>
    <property type="match status" value="1"/>
</dbReference>
<proteinExistence type="inferred from homology"/>
<feature type="binding site" evidence="11">
    <location>
        <position position="93"/>
    </location>
    <ligand>
        <name>substrate</name>
    </ligand>
</feature>
<accession>A0ABY8J3P5</accession>
<protein>
    <recommendedName>
        <fullName evidence="3 11">Shikimate kinase</fullName>
        <shortName evidence="11">SK</shortName>
        <ecNumber evidence="3 11">2.7.1.71</ecNumber>
    </recommendedName>
</protein>
<comment type="pathway">
    <text evidence="1 11">Metabolic intermediate biosynthesis; chorismate biosynthesis; chorismate from D-erythrose 4-phosphate and phosphoenolpyruvate: step 5/7.</text>
</comment>
<dbReference type="PANTHER" id="PTHR21087:SF16">
    <property type="entry name" value="SHIKIMATE KINASE 1, CHLOROPLASTIC"/>
    <property type="match status" value="1"/>
</dbReference>
<keyword evidence="9 11" id="KW-0057">Aromatic amino acid biosynthesis</keyword>
<evidence type="ECO:0000256" key="4">
    <source>
        <dbReference type="ARBA" id="ARBA00022605"/>
    </source>
</evidence>
<dbReference type="CDD" id="cd00464">
    <property type="entry name" value="SK"/>
    <property type="match status" value="1"/>
</dbReference>
<comment type="subunit">
    <text evidence="11">Monomer.</text>
</comment>
<dbReference type="EC" id="2.7.1.71" evidence="3 11"/>
<keyword evidence="4 11" id="KW-0028">Amino-acid biosynthesis</keyword>
<evidence type="ECO:0000256" key="2">
    <source>
        <dbReference type="ARBA" id="ARBA00006997"/>
    </source>
</evidence>
<dbReference type="PROSITE" id="PS01128">
    <property type="entry name" value="SHIKIMATE_KINASE"/>
    <property type="match status" value="1"/>
</dbReference>
<dbReference type="InterPro" id="IPR000623">
    <property type="entry name" value="Shikimate_kinase/TSH1"/>
</dbReference>
<keyword evidence="11" id="KW-0963">Cytoplasm</keyword>
<feature type="binding site" evidence="11">
    <location>
        <position position="29"/>
    </location>
    <ligand>
        <name>Mg(2+)</name>
        <dbReference type="ChEBI" id="CHEBI:18420"/>
    </ligand>
</feature>
<evidence type="ECO:0000256" key="11">
    <source>
        <dbReference type="HAMAP-Rule" id="MF_00109"/>
    </source>
</evidence>
<evidence type="ECO:0000256" key="9">
    <source>
        <dbReference type="ARBA" id="ARBA00023141"/>
    </source>
</evidence>
<evidence type="ECO:0000256" key="5">
    <source>
        <dbReference type="ARBA" id="ARBA00022679"/>
    </source>
</evidence>
<keyword evidence="13" id="KW-1185">Reference proteome</keyword>
<evidence type="ECO:0000256" key="1">
    <source>
        <dbReference type="ARBA" id="ARBA00004842"/>
    </source>
</evidence>
<dbReference type="InterPro" id="IPR027417">
    <property type="entry name" value="P-loop_NTPase"/>
</dbReference>
<keyword evidence="5 11" id="KW-0808">Transferase</keyword>
<keyword evidence="11" id="KW-0479">Metal-binding</keyword>
<keyword evidence="8 11" id="KW-0067">ATP-binding</keyword>
<dbReference type="InterPro" id="IPR031322">
    <property type="entry name" value="Shikimate/glucono_kinase"/>
</dbReference>
<evidence type="ECO:0000256" key="8">
    <source>
        <dbReference type="ARBA" id="ARBA00022840"/>
    </source>
</evidence>
<comment type="caution">
    <text evidence="11">Lacks conserved residue(s) required for the propagation of feature annotation.</text>
</comment>
<dbReference type="GO" id="GO:0004765">
    <property type="term" value="F:shikimate kinase activity"/>
    <property type="evidence" value="ECO:0007669"/>
    <property type="project" value="UniProtKB-EC"/>
</dbReference>
<dbReference type="HAMAP" id="MF_00109">
    <property type="entry name" value="Shikimate_kinase"/>
    <property type="match status" value="1"/>
</dbReference>
<evidence type="ECO:0000256" key="3">
    <source>
        <dbReference type="ARBA" id="ARBA00012154"/>
    </source>
</evidence>
<name>A0ABY8J3P5_9BACI</name>